<dbReference type="Gene3D" id="2.40.30.170">
    <property type="match status" value="1"/>
</dbReference>
<keyword evidence="2" id="KW-1133">Transmembrane helix</keyword>
<dbReference type="GO" id="GO:0005886">
    <property type="term" value="C:plasma membrane"/>
    <property type="evidence" value="ECO:0007669"/>
    <property type="project" value="TreeGrafter"/>
</dbReference>
<dbReference type="OrthoDB" id="9778236at2"/>
<dbReference type="Gene3D" id="2.40.50.100">
    <property type="match status" value="1"/>
</dbReference>
<gene>
    <name evidence="3" type="ORF">SAMN05216575_1011761</name>
</gene>
<dbReference type="PANTHER" id="PTHR30438:SF2">
    <property type="entry name" value="MEMBRANE PROTEIN"/>
    <property type="match status" value="1"/>
</dbReference>
<feature type="coiled-coil region" evidence="1">
    <location>
        <begin position="88"/>
        <end position="115"/>
    </location>
</feature>
<accession>A0A1G6ZCS6</accession>
<dbReference type="Gene3D" id="1.10.287.470">
    <property type="entry name" value="Helix hairpin bin"/>
    <property type="match status" value="2"/>
</dbReference>
<feature type="transmembrane region" description="Helical" evidence="2">
    <location>
        <begin position="16"/>
        <end position="35"/>
    </location>
</feature>
<keyword evidence="2" id="KW-0812">Transmembrane</keyword>
<name>A0A1G6ZCS6_9GAMM</name>
<keyword evidence="1" id="KW-0175">Coiled coil</keyword>
<dbReference type="SUPFAM" id="SSF111369">
    <property type="entry name" value="HlyD-like secretion proteins"/>
    <property type="match status" value="2"/>
</dbReference>
<dbReference type="PANTHER" id="PTHR30438">
    <property type="entry name" value="36 KDA ANTIGEN-RELATED"/>
    <property type="match status" value="1"/>
</dbReference>
<feature type="coiled-coil region" evidence="1">
    <location>
        <begin position="189"/>
        <end position="216"/>
    </location>
</feature>
<dbReference type="Proteomes" id="UP000182413">
    <property type="component" value="Unassembled WGS sequence"/>
</dbReference>
<sequence length="363" mass="39365">MGRYREAEMINAKRRLPYLIAAGVAVLGALAWWQLRPSGLPEGFASGNGRIEATEVDVATKLAGRIASIEVDEGDFVEPEQILARMDTQALEAQLQQARAQVRQAQNAEHTALAQVALRESEKVSAIAVVRQRQAELDAAQKRHARSATLVKRNALPQQTLDDDLARLQSTQAALAAANAQVISADAGISAAQAQVEEARSAVEAAQAGVDRLQADIDDSLLRAPRAGRVQYRVTQPGEVLGAGGKLLNLVDLTDVYMTFFLPERQAGRVALGSEVRLVIDAAPHYVIPARVSYVASVAQFTPKTVETASEREKLMFRVKARIDPELLSKHLQQVKTGVPGMAYLRLDPDAEWPAHLAIKVPQ</sequence>
<organism evidence="3 4">
    <name type="scientific">Ectopseudomonas alcaliphila</name>
    <dbReference type="NCBI Taxonomy" id="101564"/>
    <lineage>
        <taxon>Bacteria</taxon>
        <taxon>Pseudomonadati</taxon>
        <taxon>Pseudomonadota</taxon>
        <taxon>Gammaproteobacteria</taxon>
        <taxon>Pseudomonadales</taxon>
        <taxon>Pseudomonadaceae</taxon>
        <taxon>Ectopseudomonas</taxon>
    </lineage>
</organism>
<dbReference type="FunFam" id="2.40.30.170:FF:000013">
    <property type="entry name" value="Glycoside hydrolase family 43"/>
    <property type="match status" value="1"/>
</dbReference>
<reference evidence="3 4" key="1">
    <citation type="submission" date="2016-10" db="EMBL/GenBank/DDBJ databases">
        <authorList>
            <person name="de Groot N.N."/>
        </authorList>
    </citation>
    <scope>NUCLEOTIDE SEQUENCE [LARGE SCALE GENOMIC DNA]</scope>
    <source>
        <strain evidence="3 4">JCM 10630</strain>
    </source>
</reference>
<evidence type="ECO:0000256" key="1">
    <source>
        <dbReference type="SAM" id="Coils"/>
    </source>
</evidence>
<evidence type="ECO:0000313" key="4">
    <source>
        <dbReference type="Proteomes" id="UP000182413"/>
    </source>
</evidence>
<evidence type="ECO:0000256" key="2">
    <source>
        <dbReference type="SAM" id="Phobius"/>
    </source>
</evidence>
<dbReference type="EMBL" id="FNAE01000001">
    <property type="protein sequence ID" value="SDE00272.1"/>
    <property type="molecule type" value="Genomic_DNA"/>
</dbReference>
<proteinExistence type="predicted"/>
<keyword evidence="2" id="KW-0472">Membrane</keyword>
<evidence type="ECO:0000313" key="3">
    <source>
        <dbReference type="EMBL" id="SDE00272.1"/>
    </source>
</evidence>
<protein>
    <submittedName>
        <fullName evidence="3">HlyD family secretion protein</fullName>
    </submittedName>
</protein>
<dbReference type="AlphaFoldDB" id="A0A1G6ZCS6"/>